<dbReference type="Proteomes" id="UP000053660">
    <property type="component" value="Unassembled WGS sequence"/>
</dbReference>
<organism evidence="4 5">
    <name type="scientific">Oesophagostomum dentatum</name>
    <name type="common">Nodular worm</name>
    <dbReference type="NCBI Taxonomy" id="61180"/>
    <lineage>
        <taxon>Eukaryota</taxon>
        <taxon>Metazoa</taxon>
        <taxon>Ecdysozoa</taxon>
        <taxon>Nematoda</taxon>
        <taxon>Chromadorea</taxon>
        <taxon>Rhabditida</taxon>
        <taxon>Rhabditina</taxon>
        <taxon>Rhabditomorpha</taxon>
        <taxon>Strongyloidea</taxon>
        <taxon>Strongylidae</taxon>
        <taxon>Oesophagostomum</taxon>
    </lineage>
</organism>
<dbReference type="InterPro" id="IPR009829">
    <property type="entry name" value="SKA1"/>
</dbReference>
<dbReference type="GO" id="GO:0008017">
    <property type="term" value="F:microtubule binding"/>
    <property type="evidence" value="ECO:0007669"/>
    <property type="project" value="InterPro"/>
</dbReference>
<dbReference type="Pfam" id="PF07160">
    <property type="entry name" value="SKA1"/>
    <property type="match status" value="1"/>
</dbReference>
<evidence type="ECO:0000313" key="4">
    <source>
        <dbReference type="EMBL" id="KHJ85453.1"/>
    </source>
</evidence>
<dbReference type="Gene3D" id="1.10.10.1890">
    <property type="entry name" value="Ska1 microtubule binding domain-like"/>
    <property type="match status" value="1"/>
</dbReference>
<accession>A0A0B1SJE1</accession>
<dbReference type="AlphaFoldDB" id="A0A0B1SJE1"/>
<keyword evidence="5" id="KW-1185">Reference proteome</keyword>
<dbReference type="InterPro" id="IPR042031">
    <property type="entry name" value="SKA1_MBD_sf"/>
</dbReference>
<evidence type="ECO:0000313" key="5">
    <source>
        <dbReference type="Proteomes" id="UP000053660"/>
    </source>
</evidence>
<evidence type="ECO:0000256" key="2">
    <source>
        <dbReference type="ARBA" id="ARBA00047202"/>
    </source>
</evidence>
<evidence type="ECO:0000256" key="1">
    <source>
        <dbReference type="ARBA" id="ARBA00047182"/>
    </source>
</evidence>
<gene>
    <name evidence="4" type="ORF">OESDEN_14818</name>
</gene>
<protein>
    <recommendedName>
        <fullName evidence="1">SKA complex subunit 1</fullName>
    </recommendedName>
    <alternativeName>
        <fullName evidence="2">Spindle and kinetochore-associated protein 1</fullName>
    </alternativeName>
</protein>
<sequence>MRSFNEKLAEFRQLVHDCSFLNAELRDMSPLEQVFLGIGDVMRKENISVEYPRSKSPERPAKSTCSEAVAQPIPSIAAQEKSEPSASEAKTGNYILPPIGAEEFEEIPKYMRGRMSAAELNEVDYIIDSFKIQRVLVGKTSTSKCSLQEVAHER</sequence>
<evidence type="ECO:0000256" key="3">
    <source>
        <dbReference type="SAM" id="MobiDB-lite"/>
    </source>
</evidence>
<feature type="region of interest" description="Disordered" evidence="3">
    <location>
        <begin position="51"/>
        <end position="93"/>
    </location>
</feature>
<name>A0A0B1SJE1_OESDE</name>
<reference evidence="4 5" key="1">
    <citation type="submission" date="2014-03" db="EMBL/GenBank/DDBJ databases">
        <title>Draft genome of the hookworm Oesophagostomum dentatum.</title>
        <authorList>
            <person name="Mitreva M."/>
        </authorList>
    </citation>
    <scope>NUCLEOTIDE SEQUENCE [LARGE SCALE GENOMIC DNA]</scope>
    <source>
        <strain evidence="4 5">OD-Hann</strain>
    </source>
</reference>
<dbReference type="GO" id="GO:0007059">
    <property type="term" value="P:chromosome segregation"/>
    <property type="evidence" value="ECO:0007669"/>
    <property type="project" value="InterPro"/>
</dbReference>
<feature type="compositionally biased region" description="Basic and acidic residues" evidence="3">
    <location>
        <begin position="51"/>
        <end position="61"/>
    </location>
</feature>
<dbReference type="OrthoDB" id="5962at2759"/>
<dbReference type="EMBL" id="KN563835">
    <property type="protein sequence ID" value="KHJ85453.1"/>
    <property type="molecule type" value="Genomic_DNA"/>
</dbReference>
<dbReference type="GO" id="GO:0051301">
    <property type="term" value="P:cell division"/>
    <property type="evidence" value="ECO:0007669"/>
    <property type="project" value="InterPro"/>
</dbReference>
<proteinExistence type="predicted"/>